<name>A0A380ZD58_9BACE</name>
<evidence type="ECO:0000313" key="1">
    <source>
        <dbReference type="EMBL" id="SUV44065.1"/>
    </source>
</evidence>
<dbReference type="AlphaFoldDB" id="A0A380ZD58"/>
<accession>A0A380ZD58</accession>
<proteinExistence type="predicted"/>
<gene>
    <name evidence="1" type="ORF">NCTC11155_03475</name>
</gene>
<dbReference type="EMBL" id="UFSX01000002">
    <property type="protein sequence ID" value="SUV44065.1"/>
    <property type="molecule type" value="Genomic_DNA"/>
</dbReference>
<sequence length="40" mass="4855">MKIFAEIEPVYYICSVKETNFVRLVKKNNEFSVRPIQWFS</sequence>
<dbReference type="Proteomes" id="UP000254424">
    <property type="component" value="Unassembled WGS sequence"/>
</dbReference>
<reference evidence="1 2" key="1">
    <citation type="submission" date="2018-06" db="EMBL/GenBank/DDBJ databases">
        <authorList>
            <consortium name="Pathogen Informatics"/>
            <person name="Doyle S."/>
        </authorList>
    </citation>
    <scope>NUCLEOTIDE SEQUENCE [LARGE SCALE GENOMIC DNA]</scope>
    <source>
        <strain evidence="1 2">NCTC11155</strain>
    </source>
</reference>
<organism evidence="1 2">
    <name type="scientific">Bacteroides eggerthii</name>
    <dbReference type="NCBI Taxonomy" id="28111"/>
    <lineage>
        <taxon>Bacteria</taxon>
        <taxon>Pseudomonadati</taxon>
        <taxon>Bacteroidota</taxon>
        <taxon>Bacteroidia</taxon>
        <taxon>Bacteroidales</taxon>
        <taxon>Bacteroidaceae</taxon>
        <taxon>Bacteroides</taxon>
    </lineage>
</organism>
<evidence type="ECO:0000313" key="2">
    <source>
        <dbReference type="Proteomes" id="UP000254424"/>
    </source>
</evidence>
<protein>
    <submittedName>
        <fullName evidence="1">Uncharacterized protein</fullName>
    </submittedName>
</protein>